<dbReference type="Proteomes" id="UP000662857">
    <property type="component" value="Chromosome"/>
</dbReference>
<keyword evidence="1" id="KW-1133">Transmembrane helix</keyword>
<keyword evidence="3" id="KW-1185">Reference proteome</keyword>
<organism evidence="2 3">
    <name type="scientific">Natronosporangium hydrolyticum</name>
    <dbReference type="NCBI Taxonomy" id="2811111"/>
    <lineage>
        <taxon>Bacteria</taxon>
        <taxon>Bacillati</taxon>
        <taxon>Actinomycetota</taxon>
        <taxon>Actinomycetes</taxon>
        <taxon>Micromonosporales</taxon>
        <taxon>Micromonosporaceae</taxon>
        <taxon>Natronosporangium</taxon>
    </lineage>
</organism>
<evidence type="ECO:0000313" key="2">
    <source>
        <dbReference type="EMBL" id="QSB17411.1"/>
    </source>
</evidence>
<keyword evidence="1" id="KW-0472">Membrane</keyword>
<name>A0A895YIM3_9ACTN</name>
<accession>A0A895YIM3</accession>
<dbReference type="KEGG" id="nhy:JQS43_17910"/>
<feature type="transmembrane region" description="Helical" evidence="1">
    <location>
        <begin position="126"/>
        <end position="144"/>
    </location>
</feature>
<protein>
    <submittedName>
        <fullName evidence="2">DUF2752 domain-containing protein</fullName>
    </submittedName>
</protein>
<feature type="transmembrane region" description="Helical" evidence="1">
    <location>
        <begin position="56"/>
        <end position="80"/>
    </location>
</feature>
<reference evidence="2" key="1">
    <citation type="submission" date="2021-02" db="EMBL/GenBank/DDBJ databases">
        <title>Natrosporangium hydrolyticum gen. nov., sp. nov, a haloalkaliphilic actinobacterium from a soda solonchak soil.</title>
        <authorList>
            <person name="Sorokin D.Y."/>
            <person name="Khijniak T.V."/>
            <person name="Zakharycheva A.P."/>
            <person name="Boueva O.V."/>
            <person name="Ariskina E.V."/>
            <person name="Hahnke R.L."/>
            <person name="Bunk B."/>
            <person name="Sproer C."/>
            <person name="Schumann P."/>
            <person name="Evtushenko L.I."/>
            <person name="Kublanov I.V."/>
        </authorList>
    </citation>
    <scope>NUCLEOTIDE SEQUENCE</scope>
    <source>
        <strain evidence="2">DSM 106523</strain>
    </source>
</reference>
<keyword evidence="1" id="KW-0812">Transmembrane</keyword>
<dbReference type="Pfam" id="PF10825">
    <property type="entry name" value="DUF2752"/>
    <property type="match status" value="1"/>
</dbReference>
<proteinExistence type="predicted"/>
<feature type="transmembrane region" description="Helical" evidence="1">
    <location>
        <begin position="25"/>
        <end position="44"/>
    </location>
</feature>
<dbReference type="EMBL" id="CP070499">
    <property type="protein sequence ID" value="QSB17411.1"/>
    <property type="molecule type" value="Genomic_DNA"/>
</dbReference>
<dbReference type="AlphaFoldDB" id="A0A895YIM3"/>
<sequence length="154" mass="17080">MTYAQPPPGRFARLLLRMWDKSPTWLAPAAILVCFAGAVGYVLAREPIDGAGDETTCLVKMTTGFACPGCGGTRAFFYLVQADLPAAARHHLIFVFAVPFLFYAYLAWAGNKVFRWRLPQLRPSPWMIGAFLGAAGVFTVLRNLPISPFTWFYV</sequence>
<feature type="transmembrane region" description="Helical" evidence="1">
    <location>
        <begin position="92"/>
        <end position="114"/>
    </location>
</feature>
<evidence type="ECO:0000313" key="3">
    <source>
        <dbReference type="Proteomes" id="UP000662857"/>
    </source>
</evidence>
<evidence type="ECO:0000256" key="1">
    <source>
        <dbReference type="SAM" id="Phobius"/>
    </source>
</evidence>
<dbReference type="InterPro" id="IPR021215">
    <property type="entry name" value="DUF2752"/>
</dbReference>
<gene>
    <name evidence="2" type="ORF">JQS43_17910</name>
</gene>